<sequence>MDAINRPELPATWPRWPTYGTIDDLLPSLAQWSAQKKRAALATLVEITGSSPRPLGSEMVIAENGDVAGYVSGGCVEAAVALEGLASIADGKARVLDYGAGSPIVDIQLTCGGRIGILVRPIVDLAGYVSHRYAARCARHVLNVVSDMETGAMRFIEGEAKAGPGEFVRVHTPLTRLVAVGGDPVTLALLSMARNFNFELGLLRPMGPEQAPEGFDLGFYDRRRLETALADLALDRWSAVYSLTHDAQADLRVAHHALASEAFCVGVLGSRRKIAARVKALRDAGVSEKALKRLHLPAGIDIAARTPQEIALSILAQIVAARSDSAP</sequence>
<dbReference type="KEGG" id="kba:A0U89_00930"/>
<accession>A0A1D8UQL7</accession>
<dbReference type="InterPro" id="IPR003777">
    <property type="entry name" value="XdhC_CoxI"/>
</dbReference>
<dbReference type="OrthoDB" id="9815497at2"/>
<dbReference type="PANTHER" id="PTHR30388:SF4">
    <property type="entry name" value="MOLYBDENUM COFACTOR INSERTION CHAPERONE PAOD"/>
    <property type="match status" value="1"/>
</dbReference>
<organism evidence="1 2">
    <name type="scientific">Kozakia baliensis</name>
    <dbReference type="NCBI Taxonomy" id="153496"/>
    <lineage>
        <taxon>Bacteria</taxon>
        <taxon>Pseudomonadati</taxon>
        <taxon>Pseudomonadota</taxon>
        <taxon>Alphaproteobacteria</taxon>
        <taxon>Acetobacterales</taxon>
        <taxon>Acetobacteraceae</taxon>
        <taxon>Kozakia</taxon>
    </lineage>
</organism>
<dbReference type="AlphaFoldDB" id="A0A1D8UQL7"/>
<name>A0A1D8UQL7_9PROT</name>
<dbReference type="Gene3D" id="3.40.50.720">
    <property type="entry name" value="NAD(P)-binding Rossmann-like Domain"/>
    <property type="match status" value="1"/>
</dbReference>
<dbReference type="InterPro" id="IPR027051">
    <property type="entry name" value="XdhC_Rossmann_dom"/>
</dbReference>
<dbReference type="InterPro" id="IPR052698">
    <property type="entry name" value="MoCofactor_Util/Proc"/>
</dbReference>
<reference evidence="1 2" key="1">
    <citation type="journal article" date="2016" name="Microb. Cell Fact.">
        <title>Dissection of exopolysaccharide biosynthesis in Kozakia baliensis.</title>
        <authorList>
            <person name="Brandt J.U."/>
            <person name="Jakob F."/>
            <person name="Behr J."/>
            <person name="Geissler A.J."/>
            <person name="Vogel R.F."/>
        </authorList>
    </citation>
    <scope>NUCLEOTIDE SEQUENCE [LARGE SCALE GENOMIC DNA]</scope>
    <source>
        <strain evidence="1 2">DSM 14400</strain>
    </source>
</reference>
<dbReference type="Pfam" id="PF02625">
    <property type="entry name" value="XdhC_CoxI"/>
    <property type="match status" value="1"/>
</dbReference>
<dbReference type="eggNOG" id="COG1975">
    <property type="taxonomic scope" value="Bacteria"/>
</dbReference>
<evidence type="ECO:0000313" key="2">
    <source>
        <dbReference type="Proteomes" id="UP000179145"/>
    </source>
</evidence>
<evidence type="ECO:0000313" key="1">
    <source>
        <dbReference type="EMBL" id="AOX15930.1"/>
    </source>
</evidence>
<gene>
    <name evidence="1" type="ORF">A0U89_00930</name>
</gene>
<dbReference type="RefSeq" id="WP_070401776.1">
    <property type="nucleotide sequence ID" value="NZ_CP014674.1"/>
</dbReference>
<dbReference type="Proteomes" id="UP000179145">
    <property type="component" value="Chromosome"/>
</dbReference>
<proteinExistence type="predicted"/>
<dbReference type="EMBL" id="CP014674">
    <property type="protein sequence ID" value="AOX15930.1"/>
    <property type="molecule type" value="Genomic_DNA"/>
</dbReference>
<dbReference type="PANTHER" id="PTHR30388">
    <property type="entry name" value="ALDEHYDE OXIDOREDUCTASE MOLYBDENUM COFACTOR ASSEMBLY PROTEIN"/>
    <property type="match status" value="1"/>
</dbReference>
<keyword evidence="2" id="KW-1185">Reference proteome</keyword>
<dbReference type="STRING" id="153496.A0U89_00930"/>
<dbReference type="Pfam" id="PF13478">
    <property type="entry name" value="XdhC_C"/>
    <property type="match status" value="1"/>
</dbReference>
<protein>
    <submittedName>
        <fullName evidence="1">Xanthine dehydrogenase</fullName>
    </submittedName>
</protein>